<feature type="chain" id="PRO_5039452226" evidence="6">
    <location>
        <begin position="21"/>
        <end position="427"/>
    </location>
</feature>
<dbReference type="SUPFAM" id="SSF53850">
    <property type="entry name" value="Periplasmic binding protein-like II"/>
    <property type="match status" value="1"/>
</dbReference>
<dbReference type="CDD" id="cd13585">
    <property type="entry name" value="PBP2_TMBP_like"/>
    <property type="match status" value="1"/>
</dbReference>
<dbReference type="STRING" id="408015.SXIM_00640"/>
<protein>
    <submittedName>
        <fullName evidence="7">ABC-type sugar transport system, periplasmic component</fullName>
    </submittedName>
</protein>
<evidence type="ECO:0000256" key="3">
    <source>
        <dbReference type="ARBA" id="ARBA00023136"/>
    </source>
</evidence>
<dbReference type="PANTHER" id="PTHR43649">
    <property type="entry name" value="ARABINOSE-BINDING PROTEIN-RELATED"/>
    <property type="match status" value="1"/>
</dbReference>
<dbReference type="HOGENOM" id="CLU_031285_2_0_11"/>
<reference evidence="7" key="1">
    <citation type="submission" date="2019-08" db="EMBL/GenBank/DDBJ databases">
        <title>Complete genome sequence of a mangrove-derived Streptomyces xiamenensis.</title>
        <authorList>
            <person name="Xu J."/>
        </authorList>
    </citation>
    <scope>NUCLEOTIDE SEQUENCE</scope>
    <source>
        <strain evidence="7">318</strain>
    </source>
</reference>
<keyword evidence="7" id="KW-0762">Sugar transport</keyword>
<dbReference type="AlphaFoldDB" id="A0A0F7FNZ4"/>
<sequence>MQLRGHTRYGALLGALSLVAACSGGGAGDGVITLDYWCWSGSQAAKVAAFNEAHSDIQVRHTDAGGSVDSSTKLLTASRAGNAPDVSCVEYPTVPSMIVSDVLADISEFTTDIEDAFTPEVWQMTRFEGQVYGIPQDIGPMVLLYNERRFEELGIAVPATWEEFAEVAAEVRERDPASYLTTFAPGEFGNFAGLAQQAGASWWSVEDREWTVAISDDRTLEVAAYWQDLIDRDLVLPEPLLTPEWNNRVNQGQVLTWPAGLWAPDVIHGVAEGQAGDWAIAPLPHWEGDGGEVALQGGTALSVTKNSDHPEAAARFAIWMNTAETAYELQIAAGQYPACVEGQTAAAQGPPPALTAGQEDYWEVAAHAAAHTVSDITWGPNVSTAGDAFRDAMSAAVRDGTPLPDALHETQRVVVEEMRRVGFRLSQ</sequence>
<dbReference type="PROSITE" id="PS51257">
    <property type="entry name" value="PROKAR_LIPOPROTEIN"/>
    <property type="match status" value="1"/>
</dbReference>
<dbReference type="KEGG" id="sxi:SXIM_00640"/>
<keyword evidence="3" id="KW-0472">Membrane</keyword>
<evidence type="ECO:0000256" key="5">
    <source>
        <dbReference type="ARBA" id="ARBA00023288"/>
    </source>
</evidence>
<organism evidence="7 8">
    <name type="scientific">Streptomyces xiamenensis</name>
    <dbReference type="NCBI Taxonomy" id="408015"/>
    <lineage>
        <taxon>Bacteria</taxon>
        <taxon>Bacillati</taxon>
        <taxon>Actinomycetota</taxon>
        <taxon>Actinomycetes</taxon>
        <taxon>Kitasatosporales</taxon>
        <taxon>Streptomycetaceae</taxon>
        <taxon>Streptomyces</taxon>
    </lineage>
</organism>
<keyword evidence="4" id="KW-0564">Palmitate</keyword>
<keyword evidence="7" id="KW-0813">Transport</keyword>
<dbReference type="InterPro" id="IPR050490">
    <property type="entry name" value="Bact_solute-bd_prot1"/>
</dbReference>
<feature type="signal peptide" evidence="6">
    <location>
        <begin position="1"/>
        <end position="20"/>
    </location>
</feature>
<keyword evidence="8" id="KW-1185">Reference proteome</keyword>
<evidence type="ECO:0000256" key="2">
    <source>
        <dbReference type="ARBA" id="ARBA00022729"/>
    </source>
</evidence>
<keyword evidence="2 6" id="KW-0732">Signal</keyword>
<evidence type="ECO:0000313" key="8">
    <source>
        <dbReference type="Proteomes" id="UP000034034"/>
    </source>
</evidence>
<keyword evidence="5" id="KW-0449">Lipoprotein</keyword>
<dbReference type="RefSeq" id="WP_046722581.1">
    <property type="nucleotide sequence ID" value="NZ_CP009922.3"/>
</dbReference>
<dbReference type="InterPro" id="IPR006059">
    <property type="entry name" value="SBP"/>
</dbReference>
<dbReference type="PANTHER" id="PTHR43649:SF33">
    <property type="entry name" value="POLYGALACTURONAN_RHAMNOGALACTURONAN-BINDING PROTEIN YTCQ"/>
    <property type="match status" value="1"/>
</dbReference>
<dbReference type="PATRIC" id="fig|408015.6.peg.79"/>
<gene>
    <name evidence="7" type="ORF">SXIM_00640</name>
</gene>
<dbReference type="Proteomes" id="UP000034034">
    <property type="component" value="Chromosome"/>
</dbReference>
<evidence type="ECO:0000256" key="1">
    <source>
        <dbReference type="ARBA" id="ARBA00022475"/>
    </source>
</evidence>
<evidence type="ECO:0000256" key="4">
    <source>
        <dbReference type="ARBA" id="ARBA00023139"/>
    </source>
</evidence>
<dbReference type="Pfam" id="PF01547">
    <property type="entry name" value="SBP_bac_1"/>
    <property type="match status" value="1"/>
</dbReference>
<name>A0A0F7FNZ4_9ACTN</name>
<evidence type="ECO:0000313" key="7">
    <source>
        <dbReference type="EMBL" id="AKG41448.1"/>
    </source>
</evidence>
<dbReference type="EMBL" id="CP009922">
    <property type="protein sequence ID" value="AKG41448.1"/>
    <property type="molecule type" value="Genomic_DNA"/>
</dbReference>
<dbReference type="Gene3D" id="3.40.190.10">
    <property type="entry name" value="Periplasmic binding protein-like II"/>
    <property type="match status" value="1"/>
</dbReference>
<evidence type="ECO:0000256" key="6">
    <source>
        <dbReference type="SAM" id="SignalP"/>
    </source>
</evidence>
<proteinExistence type="predicted"/>
<accession>A0A0F7FNZ4</accession>
<keyword evidence="1" id="KW-1003">Cell membrane</keyword>